<evidence type="ECO:0000256" key="12">
    <source>
        <dbReference type="RuleBase" id="RU000356"/>
    </source>
</evidence>
<comment type="similarity">
    <text evidence="2">In the C-terminal section; belongs to the flavoprotein pyridine nucleotide cytochrome reductase family.</text>
</comment>
<evidence type="ECO:0000313" key="15">
    <source>
        <dbReference type="EMBL" id="RIN11846.1"/>
    </source>
</evidence>
<dbReference type="PRINTS" id="PR00409">
    <property type="entry name" value="PHDIOXRDTASE"/>
</dbReference>
<evidence type="ECO:0000256" key="5">
    <source>
        <dbReference type="ARBA" id="ARBA00022621"/>
    </source>
</evidence>
<accession>A0A418IQI4</accession>
<evidence type="ECO:0000256" key="9">
    <source>
        <dbReference type="ARBA" id="ARBA00023027"/>
    </source>
</evidence>
<dbReference type="CDD" id="cd14777">
    <property type="entry name" value="Yhb1-globin-like"/>
    <property type="match status" value="1"/>
</dbReference>
<dbReference type="Pfam" id="PF00175">
    <property type="entry name" value="NAD_binding_1"/>
    <property type="match status" value="1"/>
</dbReference>
<keyword evidence="6" id="KW-0479">Metal-binding</keyword>
<name>A0A418IQI4_STAXY</name>
<evidence type="ECO:0000256" key="8">
    <source>
        <dbReference type="ARBA" id="ARBA00023004"/>
    </source>
</evidence>
<dbReference type="EC" id="1.14.12.17" evidence="3"/>
<dbReference type="GO" id="GO:0071500">
    <property type="term" value="P:cellular response to nitrosative stress"/>
    <property type="evidence" value="ECO:0007669"/>
    <property type="project" value="TreeGrafter"/>
</dbReference>
<evidence type="ECO:0000259" key="13">
    <source>
        <dbReference type="PROSITE" id="PS01033"/>
    </source>
</evidence>
<evidence type="ECO:0000256" key="4">
    <source>
        <dbReference type="ARBA" id="ARBA00022617"/>
    </source>
</evidence>
<evidence type="ECO:0000256" key="6">
    <source>
        <dbReference type="ARBA" id="ARBA00022723"/>
    </source>
</evidence>
<sequence>MLNEKERNIIKETVPVLQQKGEEITSYFYNRMFTRHPELKNMFNQTNQKKGLQSTALAQSVLAAAINIDDLTRIMPVVKEIAYKHCALQVPEAGYDIVGENLLAAIQNVLGLPEDDAIIATWAKAYGEIASVFINVEKDIYNEMTWDGFKPFEIINIEPTTSDIKVFTVKSDEYNLSKFEAGQYITVDVESDKLEYRAKRHYSIVEGDEHTLTFAVKRDVTDSHEGEVSTILHDEMQVGGTINLSAPVGGFGIVNDAASQLFIGSGIGVTPLIPMFNEIAKSNVKVDFIQNVESVQEIPFNNKIEDIANNNDNASYIIHDKQKNGYIDATYLSQFISADTEIYVCGGVKFLQSIITTLKEIGVEEQRIHFESFIPRLSVGV</sequence>
<dbReference type="PROSITE" id="PS01033">
    <property type="entry name" value="GLOBIN"/>
    <property type="match status" value="1"/>
</dbReference>
<keyword evidence="15" id="KW-0223">Dioxygenase</keyword>
<dbReference type="InterPro" id="IPR017927">
    <property type="entry name" value="FAD-bd_FR_type"/>
</dbReference>
<dbReference type="SUPFAM" id="SSF46458">
    <property type="entry name" value="Globin-like"/>
    <property type="match status" value="1"/>
</dbReference>
<dbReference type="FunFam" id="1.10.490.10:FF:000003">
    <property type="entry name" value="Flavohemoprotein"/>
    <property type="match status" value="1"/>
</dbReference>
<protein>
    <recommendedName>
        <fullName evidence="3">nitric oxide dioxygenase</fullName>
        <ecNumber evidence="3">1.14.12.17</ecNumber>
    </recommendedName>
</protein>
<dbReference type="GO" id="GO:0005344">
    <property type="term" value="F:oxygen carrier activity"/>
    <property type="evidence" value="ECO:0007669"/>
    <property type="project" value="UniProtKB-KW"/>
</dbReference>
<keyword evidence="7" id="KW-0521">NADP</keyword>
<reference evidence="15 16" key="1">
    <citation type="journal article" date="2016" name="Front. Microbiol.">
        <title>Comprehensive Phylogenetic Analysis of Bovine Non-aureus Staphylococci Species Based on Whole-Genome Sequencing.</title>
        <authorList>
            <person name="Naushad S."/>
            <person name="Barkema H.W."/>
            <person name="Luby C."/>
            <person name="Condas L.A."/>
            <person name="Nobrega D.B."/>
            <person name="Carson D.A."/>
            <person name="De Buck J."/>
        </authorList>
    </citation>
    <scope>NUCLEOTIDE SEQUENCE [LARGE SCALE GENOMIC DNA]</scope>
    <source>
        <strain evidence="15 16">SNUC 102</strain>
    </source>
</reference>
<comment type="caution">
    <text evidence="15">The sequence shown here is derived from an EMBL/GenBank/DDBJ whole genome shotgun (WGS) entry which is preliminary data.</text>
</comment>
<keyword evidence="9" id="KW-0520">NAD</keyword>
<keyword evidence="8" id="KW-0408">Iron</keyword>
<dbReference type="GO" id="GO:0046210">
    <property type="term" value="P:nitric oxide catabolic process"/>
    <property type="evidence" value="ECO:0007669"/>
    <property type="project" value="TreeGrafter"/>
</dbReference>
<dbReference type="GO" id="GO:0071949">
    <property type="term" value="F:FAD binding"/>
    <property type="evidence" value="ECO:0007669"/>
    <property type="project" value="TreeGrafter"/>
</dbReference>
<feature type="domain" description="FAD-binding FR-type" evidence="14">
    <location>
        <begin position="147"/>
        <end position="254"/>
    </location>
</feature>
<dbReference type="GO" id="GO:0046872">
    <property type="term" value="F:metal ion binding"/>
    <property type="evidence" value="ECO:0007669"/>
    <property type="project" value="UniProtKB-KW"/>
</dbReference>
<dbReference type="GO" id="GO:0019825">
    <property type="term" value="F:oxygen binding"/>
    <property type="evidence" value="ECO:0007669"/>
    <property type="project" value="InterPro"/>
</dbReference>
<dbReference type="Pfam" id="PF00042">
    <property type="entry name" value="Globin"/>
    <property type="match status" value="1"/>
</dbReference>
<dbReference type="InterPro" id="IPR012292">
    <property type="entry name" value="Globin/Proto"/>
</dbReference>
<keyword evidence="12" id="KW-0813">Transport</keyword>
<evidence type="ECO:0000256" key="7">
    <source>
        <dbReference type="ARBA" id="ARBA00022857"/>
    </source>
</evidence>
<feature type="domain" description="Globin" evidence="13">
    <location>
        <begin position="1"/>
        <end position="138"/>
    </location>
</feature>
<dbReference type="PANTHER" id="PTHR43396:SF3">
    <property type="entry name" value="FLAVOHEMOPROTEIN"/>
    <property type="match status" value="1"/>
</dbReference>
<keyword evidence="5 12" id="KW-0561">Oxygen transport</keyword>
<evidence type="ECO:0000256" key="10">
    <source>
        <dbReference type="ARBA" id="ARBA00048649"/>
    </source>
</evidence>
<comment type="catalytic activity">
    <reaction evidence="10">
        <text>2 nitric oxide + NADH + 2 O2 = 2 nitrate + NAD(+) + H(+)</text>
        <dbReference type="Rhea" id="RHEA:19469"/>
        <dbReference type="ChEBI" id="CHEBI:15378"/>
        <dbReference type="ChEBI" id="CHEBI:15379"/>
        <dbReference type="ChEBI" id="CHEBI:16480"/>
        <dbReference type="ChEBI" id="CHEBI:17632"/>
        <dbReference type="ChEBI" id="CHEBI:57540"/>
        <dbReference type="ChEBI" id="CHEBI:57945"/>
        <dbReference type="EC" id="1.14.12.17"/>
    </reaction>
</comment>
<dbReference type="RefSeq" id="WP_107551748.1">
    <property type="nucleotide sequence ID" value="NZ_CABIWF010000001.1"/>
</dbReference>
<dbReference type="InterPro" id="IPR009050">
    <property type="entry name" value="Globin-like_sf"/>
</dbReference>
<dbReference type="PANTHER" id="PTHR43396">
    <property type="entry name" value="FLAVOHEMOPROTEIN"/>
    <property type="match status" value="1"/>
</dbReference>
<evidence type="ECO:0000256" key="3">
    <source>
        <dbReference type="ARBA" id="ARBA00012229"/>
    </source>
</evidence>
<dbReference type="Pfam" id="PF00970">
    <property type="entry name" value="FAD_binding_6"/>
    <property type="match status" value="1"/>
</dbReference>
<dbReference type="AlphaFoldDB" id="A0A418IQI4"/>
<dbReference type="Gene3D" id="1.10.490.10">
    <property type="entry name" value="Globins"/>
    <property type="match status" value="1"/>
</dbReference>
<keyword evidence="16" id="KW-1185">Reference proteome</keyword>
<dbReference type="InterPro" id="IPR017938">
    <property type="entry name" value="Riboflavin_synthase-like_b-brl"/>
</dbReference>
<dbReference type="GO" id="GO:0008941">
    <property type="term" value="F:nitric oxide dioxygenase NAD(P)H activity"/>
    <property type="evidence" value="ECO:0007669"/>
    <property type="project" value="UniProtKB-EC"/>
</dbReference>
<dbReference type="EMBL" id="QXUL01000014">
    <property type="protein sequence ID" value="RIN11846.1"/>
    <property type="molecule type" value="Genomic_DNA"/>
</dbReference>
<comment type="cofactor">
    <cofactor evidence="1">
        <name>heme b</name>
        <dbReference type="ChEBI" id="CHEBI:60344"/>
    </cofactor>
</comment>
<dbReference type="InterPro" id="IPR001433">
    <property type="entry name" value="OxRdtase_FAD/NAD-bd"/>
</dbReference>
<evidence type="ECO:0000313" key="16">
    <source>
        <dbReference type="Proteomes" id="UP000285567"/>
    </source>
</evidence>
<dbReference type="InterPro" id="IPR039261">
    <property type="entry name" value="FNR_nucleotide-bd"/>
</dbReference>
<dbReference type="Gene3D" id="3.40.50.80">
    <property type="entry name" value="Nucleotide-binding domain of ferredoxin-NADP reductase (FNR) module"/>
    <property type="match status" value="1"/>
</dbReference>
<keyword evidence="15" id="KW-0560">Oxidoreductase</keyword>
<dbReference type="InterPro" id="IPR008333">
    <property type="entry name" value="Cbr1-like_FAD-bd_dom"/>
</dbReference>
<dbReference type="PROSITE" id="PS51384">
    <property type="entry name" value="FAD_FR"/>
    <property type="match status" value="1"/>
</dbReference>
<evidence type="ECO:0000256" key="2">
    <source>
        <dbReference type="ARBA" id="ARBA00006401"/>
    </source>
</evidence>
<dbReference type="Gene3D" id="2.40.30.10">
    <property type="entry name" value="Translation factors"/>
    <property type="match status" value="1"/>
</dbReference>
<dbReference type="OrthoDB" id="9801223at2"/>
<dbReference type="GO" id="GO:0020037">
    <property type="term" value="F:heme binding"/>
    <property type="evidence" value="ECO:0007669"/>
    <property type="project" value="InterPro"/>
</dbReference>
<organism evidence="15 16">
    <name type="scientific">Staphylococcus xylosus</name>
    <dbReference type="NCBI Taxonomy" id="1288"/>
    <lineage>
        <taxon>Bacteria</taxon>
        <taxon>Bacillati</taxon>
        <taxon>Bacillota</taxon>
        <taxon>Bacilli</taxon>
        <taxon>Bacillales</taxon>
        <taxon>Staphylococcaceae</taxon>
        <taxon>Staphylococcus</taxon>
    </lineage>
</organism>
<keyword evidence="4 12" id="KW-0349">Heme</keyword>
<dbReference type="SUPFAM" id="SSF52343">
    <property type="entry name" value="Ferredoxin reductase-like, C-terminal NADP-linked domain"/>
    <property type="match status" value="1"/>
</dbReference>
<comment type="similarity">
    <text evidence="12">Belongs to the globin family.</text>
</comment>
<dbReference type="SUPFAM" id="SSF63380">
    <property type="entry name" value="Riboflavin synthase domain-like"/>
    <property type="match status" value="1"/>
</dbReference>
<comment type="catalytic activity">
    <reaction evidence="11">
        <text>2 nitric oxide + NADPH + 2 O2 = 2 nitrate + NADP(+) + H(+)</text>
        <dbReference type="Rhea" id="RHEA:19465"/>
        <dbReference type="ChEBI" id="CHEBI:15378"/>
        <dbReference type="ChEBI" id="CHEBI:15379"/>
        <dbReference type="ChEBI" id="CHEBI:16480"/>
        <dbReference type="ChEBI" id="CHEBI:17632"/>
        <dbReference type="ChEBI" id="CHEBI:57783"/>
        <dbReference type="ChEBI" id="CHEBI:58349"/>
        <dbReference type="EC" id="1.14.12.17"/>
    </reaction>
</comment>
<dbReference type="Proteomes" id="UP000285567">
    <property type="component" value="Unassembled WGS sequence"/>
</dbReference>
<evidence type="ECO:0000259" key="14">
    <source>
        <dbReference type="PROSITE" id="PS51384"/>
    </source>
</evidence>
<evidence type="ECO:0000256" key="1">
    <source>
        <dbReference type="ARBA" id="ARBA00001970"/>
    </source>
</evidence>
<dbReference type="CDD" id="cd06184">
    <property type="entry name" value="flavohem_like_fad_nad_binding"/>
    <property type="match status" value="1"/>
</dbReference>
<evidence type="ECO:0000256" key="11">
    <source>
        <dbReference type="ARBA" id="ARBA00049433"/>
    </source>
</evidence>
<gene>
    <name evidence="15" type="ORF">BU097_04010</name>
</gene>
<dbReference type="InterPro" id="IPR000971">
    <property type="entry name" value="Globin"/>
</dbReference>
<proteinExistence type="inferred from homology"/>